<protein>
    <submittedName>
        <fullName evidence="1">Uncharacterized protein</fullName>
    </submittedName>
</protein>
<gene>
    <name evidence="1" type="ORF">AMECASPLE_035987</name>
</gene>
<sequence length="108" mass="12229">MFLEDTKNCCPDLNIPRCQINIKTCCFCKRSRAEKARLSQNLYENCPIFPPRSTPPIQTSITNTERRKFKKDEGKRTVGTVHGQMQEMPSPSNKCCSCIKDDTGPNSA</sequence>
<dbReference type="EMBL" id="JAHRIP010005535">
    <property type="protein sequence ID" value="MEQ2281992.1"/>
    <property type="molecule type" value="Genomic_DNA"/>
</dbReference>
<proteinExistence type="predicted"/>
<dbReference type="Proteomes" id="UP001469553">
    <property type="component" value="Unassembled WGS sequence"/>
</dbReference>
<keyword evidence="2" id="KW-1185">Reference proteome</keyword>
<accession>A0ABV0XKP5</accession>
<name>A0ABV0XKP5_9TELE</name>
<reference evidence="1 2" key="1">
    <citation type="submission" date="2021-06" db="EMBL/GenBank/DDBJ databases">
        <authorList>
            <person name="Palmer J.M."/>
        </authorList>
    </citation>
    <scope>NUCLEOTIDE SEQUENCE [LARGE SCALE GENOMIC DNA]</scope>
    <source>
        <strain evidence="1 2">AS_MEX2019</strain>
        <tissue evidence="1">Muscle</tissue>
    </source>
</reference>
<evidence type="ECO:0000313" key="1">
    <source>
        <dbReference type="EMBL" id="MEQ2281992.1"/>
    </source>
</evidence>
<evidence type="ECO:0000313" key="2">
    <source>
        <dbReference type="Proteomes" id="UP001469553"/>
    </source>
</evidence>
<comment type="caution">
    <text evidence="1">The sequence shown here is derived from an EMBL/GenBank/DDBJ whole genome shotgun (WGS) entry which is preliminary data.</text>
</comment>
<organism evidence="1 2">
    <name type="scientific">Ameca splendens</name>
    <dbReference type="NCBI Taxonomy" id="208324"/>
    <lineage>
        <taxon>Eukaryota</taxon>
        <taxon>Metazoa</taxon>
        <taxon>Chordata</taxon>
        <taxon>Craniata</taxon>
        <taxon>Vertebrata</taxon>
        <taxon>Euteleostomi</taxon>
        <taxon>Actinopterygii</taxon>
        <taxon>Neopterygii</taxon>
        <taxon>Teleostei</taxon>
        <taxon>Neoteleostei</taxon>
        <taxon>Acanthomorphata</taxon>
        <taxon>Ovalentaria</taxon>
        <taxon>Atherinomorphae</taxon>
        <taxon>Cyprinodontiformes</taxon>
        <taxon>Goodeidae</taxon>
        <taxon>Ameca</taxon>
    </lineage>
</organism>